<keyword evidence="7 11" id="KW-1133">Transmembrane helix</keyword>
<dbReference type="Pfam" id="PF00005">
    <property type="entry name" value="ABC_tran"/>
    <property type="match status" value="1"/>
</dbReference>
<evidence type="ECO:0000256" key="6">
    <source>
        <dbReference type="ARBA" id="ARBA00022840"/>
    </source>
</evidence>
<keyword evidence="6" id="KW-0067">ATP-binding</keyword>
<evidence type="ECO:0000313" key="15">
    <source>
        <dbReference type="Proteomes" id="UP000606922"/>
    </source>
</evidence>
<dbReference type="Gene3D" id="1.20.1560.10">
    <property type="entry name" value="ABC transporter type 1, transmembrane domain"/>
    <property type="match status" value="1"/>
</dbReference>
<evidence type="ECO:0000313" key="14">
    <source>
        <dbReference type="EMBL" id="GGB12490.1"/>
    </source>
</evidence>
<keyword evidence="15" id="KW-1185">Reference proteome</keyword>
<dbReference type="PANTHER" id="PTHR43394">
    <property type="entry name" value="ATP-DEPENDENT PERMEASE MDL1, MITOCHONDRIAL"/>
    <property type="match status" value="1"/>
</dbReference>
<feature type="compositionally biased region" description="Basic and acidic residues" evidence="10">
    <location>
        <begin position="595"/>
        <end position="606"/>
    </location>
</feature>
<accession>A0A916STF9</accession>
<evidence type="ECO:0000256" key="9">
    <source>
        <dbReference type="ARBA" id="ARBA00061644"/>
    </source>
</evidence>
<feature type="domain" description="ABC transmembrane type-1" evidence="13">
    <location>
        <begin position="37"/>
        <end position="315"/>
    </location>
</feature>
<feature type="transmembrane region" description="Helical" evidence="11">
    <location>
        <begin position="173"/>
        <end position="193"/>
    </location>
</feature>
<gene>
    <name evidence="14" type="ORF">GCM10010979_28550</name>
</gene>
<organism evidence="14 15">
    <name type="scientific">Conyzicola nivalis</name>
    <dbReference type="NCBI Taxonomy" id="1477021"/>
    <lineage>
        <taxon>Bacteria</taxon>
        <taxon>Bacillati</taxon>
        <taxon>Actinomycetota</taxon>
        <taxon>Actinomycetes</taxon>
        <taxon>Micrococcales</taxon>
        <taxon>Microbacteriaceae</taxon>
        <taxon>Conyzicola</taxon>
    </lineage>
</organism>
<dbReference type="GO" id="GO:0015421">
    <property type="term" value="F:ABC-type oligopeptide transporter activity"/>
    <property type="evidence" value="ECO:0007669"/>
    <property type="project" value="TreeGrafter"/>
</dbReference>
<sequence length="614" mass="67184">MPATPTGTGHTTTRGGTFASIRRLYPYAKPALPRIYLGMASALVAGIVALLIPQVLRQLVDGPLSTGDSEQIWPAFAVVLALGVLEAVLIALRRWFVLTPGTHIEARMRNALYAKLQDLPVSFHDRWPSGQLLSRAVSDLGLIRRWISFGLVLLVVNIVTILIGFVFLVNISWVLGVTFMVCSIPMWIYGYLFENKYSRVTRRSQDQSGDLATTVEESVHGIRVLKAFGRGKYALKNFAAQAEDLRGTEIEKARAIAGIWLWLLLVPDVTFALCLLGGVWLAADGQISVGELVAFFATATVLRFPVESIGFLLSMTFDTRTATDRFFEVLDSENSITDPENPKTVTDPKGRLVFDDVHFRYQDAPLDRADILDGIRLELEPGETMAVVGITGSGKSTLTALTTRLYDVTGGAITIDGVDVRDLTRTELRTHIAMAFEDATLFSASVRDNVLLGRPESTEQELAEALQIAQAGFVYDLPLGLDTMVGEEGLSLSGGQRQRLALARAVAAKPAVLVLDDPLSALDVDTEALVEQALRKVLVSTTALIVAHRPSTVTLADRVALLENGRVTAVGTHSHLLATNDHYRFVISSLEDEERRERAEEQFDKDQQDEEVGA</sequence>
<dbReference type="InterPro" id="IPR017871">
    <property type="entry name" value="ABC_transporter-like_CS"/>
</dbReference>
<dbReference type="PANTHER" id="PTHR43394:SF1">
    <property type="entry name" value="ATP-BINDING CASSETTE SUB-FAMILY B MEMBER 10, MITOCHONDRIAL"/>
    <property type="match status" value="1"/>
</dbReference>
<dbReference type="SUPFAM" id="SSF90123">
    <property type="entry name" value="ABC transporter transmembrane region"/>
    <property type="match status" value="1"/>
</dbReference>
<evidence type="ECO:0000256" key="7">
    <source>
        <dbReference type="ARBA" id="ARBA00022989"/>
    </source>
</evidence>
<feature type="transmembrane region" description="Helical" evidence="11">
    <location>
        <begin position="259"/>
        <end position="281"/>
    </location>
</feature>
<evidence type="ECO:0000259" key="13">
    <source>
        <dbReference type="PROSITE" id="PS50929"/>
    </source>
</evidence>
<dbReference type="GO" id="GO:0005524">
    <property type="term" value="F:ATP binding"/>
    <property type="evidence" value="ECO:0007669"/>
    <property type="project" value="UniProtKB-KW"/>
</dbReference>
<keyword evidence="8 11" id="KW-0472">Membrane</keyword>
<dbReference type="GO" id="GO:0005886">
    <property type="term" value="C:plasma membrane"/>
    <property type="evidence" value="ECO:0007669"/>
    <property type="project" value="UniProtKB-SubCell"/>
</dbReference>
<dbReference type="InterPro" id="IPR011527">
    <property type="entry name" value="ABC1_TM_dom"/>
</dbReference>
<evidence type="ECO:0000256" key="1">
    <source>
        <dbReference type="ARBA" id="ARBA00004651"/>
    </source>
</evidence>
<dbReference type="PROSITE" id="PS00211">
    <property type="entry name" value="ABC_TRANSPORTER_1"/>
    <property type="match status" value="1"/>
</dbReference>
<evidence type="ECO:0000259" key="12">
    <source>
        <dbReference type="PROSITE" id="PS50893"/>
    </source>
</evidence>
<dbReference type="InterPro" id="IPR036640">
    <property type="entry name" value="ABC1_TM_sf"/>
</dbReference>
<comment type="subcellular location">
    <subcellularLocation>
        <location evidence="1">Cell membrane</location>
        <topology evidence="1">Multi-pass membrane protein</topology>
    </subcellularLocation>
</comment>
<dbReference type="InterPro" id="IPR003593">
    <property type="entry name" value="AAA+_ATPase"/>
</dbReference>
<dbReference type="CDD" id="cd18543">
    <property type="entry name" value="ABC_6TM_Rv0194_D1_like"/>
    <property type="match status" value="1"/>
</dbReference>
<dbReference type="Pfam" id="PF00664">
    <property type="entry name" value="ABC_membrane"/>
    <property type="match status" value="1"/>
</dbReference>
<proteinExistence type="inferred from homology"/>
<feature type="transmembrane region" description="Helical" evidence="11">
    <location>
        <begin position="146"/>
        <end position="167"/>
    </location>
</feature>
<evidence type="ECO:0000256" key="4">
    <source>
        <dbReference type="ARBA" id="ARBA00022692"/>
    </source>
</evidence>
<dbReference type="RefSeq" id="WP_188511445.1">
    <property type="nucleotide sequence ID" value="NZ_BMGB01000002.1"/>
</dbReference>
<evidence type="ECO:0000256" key="10">
    <source>
        <dbReference type="SAM" id="MobiDB-lite"/>
    </source>
</evidence>
<feature type="region of interest" description="Disordered" evidence="10">
    <location>
        <begin position="595"/>
        <end position="614"/>
    </location>
</feature>
<evidence type="ECO:0000256" key="2">
    <source>
        <dbReference type="ARBA" id="ARBA00022448"/>
    </source>
</evidence>
<feature type="domain" description="ABC transporter" evidence="12">
    <location>
        <begin position="352"/>
        <end position="589"/>
    </location>
</feature>
<keyword evidence="2" id="KW-0813">Transport</keyword>
<evidence type="ECO:0000256" key="3">
    <source>
        <dbReference type="ARBA" id="ARBA00022475"/>
    </source>
</evidence>
<dbReference type="Gene3D" id="3.40.50.300">
    <property type="entry name" value="P-loop containing nucleotide triphosphate hydrolases"/>
    <property type="match status" value="1"/>
</dbReference>
<keyword evidence="3" id="KW-1003">Cell membrane</keyword>
<evidence type="ECO:0000256" key="8">
    <source>
        <dbReference type="ARBA" id="ARBA00023136"/>
    </source>
</evidence>
<feature type="transmembrane region" description="Helical" evidence="11">
    <location>
        <begin position="287"/>
        <end position="306"/>
    </location>
</feature>
<dbReference type="AlphaFoldDB" id="A0A916STF9"/>
<dbReference type="InterPro" id="IPR003439">
    <property type="entry name" value="ABC_transporter-like_ATP-bd"/>
</dbReference>
<keyword evidence="5" id="KW-0547">Nucleotide-binding</keyword>
<dbReference type="Proteomes" id="UP000606922">
    <property type="component" value="Unassembled WGS sequence"/>
</dbReference>
<name>A0A916STF9_9MICO</name>
<feature type="transmembrane region" description="Helical" evidence="11">
    <location>
        <begin position="31"/>
        <end position="52"/>
    </location>
</feature>
<dbReference type="EMBL" id="BMGB01000002">
    <property type="protein sequence ID" value="GGB12490.1"/>
    <property type="molecule type" value="Genomic_DNA"/>
</dbReference>
<dbReference type="GO" id="GO:0016887">
    <property type="term" value="F:ATP hydrolysis activity"/>
    <property type="evidence" value="ECO:0007669"/>
    <property type="project" value="InterPro"/>
</dbReference>
<dbReference type="PROSITE" id="PS50929">
    <property type="entry name" value="ABC_TM1F"/>
    <property type="match status" value="1"/>
</dbReference>
<dbReference type="InterPro" id="IPR027417">
    <property type="entry name" value="P-loop_NTPase"/>
</dbReference>
<dbReference type="PROSITE" id="PS50893">
    <property type="entry name" value="ABC_TRANSPORTER_2"/>
    <property type="match status" value="1"/>
</dbReference>
<evidence type="ECO:0000256" key="5">
    <source>
        <dbReference type="ARBA" id="ARBA00022741"/>
    </source>
</evidence>
<dbReference type="SMART" id="SM00382">
    <property type="entry name" value="AAA"/>
    <property type="match status" value="1"/>
</dbReference>
<comment type="caution">
    <text evidence="14">The sequence shown here is derived from an EMBL/GenBank/DDBJ whole genome shotgun (WGS) entry which is preliminary data.</text>
</comment>
<reference evidence="14" key="1">
    <citation type="journal article" date="2014" name="Int. J. Syst. Evol. Microbiol.">
        <title>Complete genome sequence of Corynebacterium casei LMG S-19264T (=DSM 44701T), isolated from a smear-ripened cheese.</title>
        <authorList>
            <consortium name="US DOE Joint Genome Institute (JGI-PGF)"/>
            <person name="Walter F."/>
            <person name="Albersmeier A."/>
            <person name="Kalinowski J."/>
            <person name="Ruckert C."/>
        </authorList>
    </citation>
    <scope>NUCLEOTIDE SEQUENCE</scope>
    <source>
        <strain evidence="14">CGMCC 1.12813</strain>
    </source>
</reference>
<dbReference type="InterPro" id="IPR039421">
    <property type="entry name" value="Type_1_exporter"/>
</dbReference>
<protein>
    <submittedName>
        <fullName evidence="14">ABC transporter</fullName>
    </submittedName>
</protein>
<comment type="similarity">
    <text evidence="9">Belongs to the ABC transporter superfamily. Lipid exporter (TC 3.A.1.106) family.</text>
</comment>
<feature type="transmembrane region" description="Helical" evidence="11">
    <location>
        <begin position="72"/>
        <end position="92"/>
    </location>
</feature>
<dbReference type="FunFam" id="3.40.50.300:FF:000299">
    <property type="entry name" value="ABC transporter ATP-binding protein/permease"/>
    <property type="match status" value="1"/>
</dbReference>
<keyword evidence="4 11" id="KW-0812">Transmembrane</keyword>
<evidence type="ECO:0000256" key="11">
    <source>
        <dbReference type="SAM" id="Phobius"/>
    </source>
</evidence>
<dbReference type="SUPFAM" id="SSF52540">
    <property type="entry name" value="P-loop containing nucleoside triphosphate hydrolases"/>
    <property type="match status" value="1"/>
</dbReference>
<reference evidence="14" key="2">
    <citation type="submission" date="2020-09" db="EMBL/GenBank/DDBJ databases">
        <authorList>
            <person name="Sun Q."/>
            <person name="Zhou Y."/>
        </authorList>
    </citation>
    <scope>NUCLEOTIDE SEQUENCE</scope>
    <source>
        <strain evidence="14">CGMCC 1.12813</strain>
    </source>
</reference>